<dbReference type="EMBL" id="PP187731">
    <property type="protein sequence ID" value="XDJ13606.1"/>
    <property type="molecule type" value="Genomic_DNA"/>
</dbReference>
<gene>
    <name evidence="2" type="primary">ATP8</name>
</gene>
<reference evidence="2" key="1">
    <citation type="submission" date="2024-01" db="EMBL/GenBank/DDBJ databases">
        <authorList>
            <person name="Shin J.-S."/>
            <person name="Song C.-U."/>
            <person name="Choi H."/>
            <person name="Kwon K.-K."/>
            <person name="Eyun S.-i."/>
            <person name="Choi K.-S."/>
        </authorList>
    </citation>
    <scope>NUCLEOTIDE SEQUENCE</scope>
</reference>
<name>A0AB39CC52_9BIVA</name>
<protein>
    <submittedName>
        <fullName evidence="2">ATP synthase F0 subunit 8</fullName>
    </submittedName>
</protein>
<evidence type="ECO:0000313" key="2">
    <source>
        <dbReference type="EMBL" id="XDJ13606.1"/>
    </source>
</evidence>
<geneLocation type="mitochondrion" evidence="2"/>
<evidence type="ECO:0000256" key="1">
    <source>
        <dbReference type="SAM" id="Phobius"/>
    </source>
</evidence>
<accession>A0AB39CC52</accession>
<organism evidence="2">
    <name type="scientific">Thyasira tokunagai</name>
    <dbReference type="NCBI Taxonomy" id="3055801"/>
    <lineage>
        <taxon>Eukaryota</taxon>
        <taxon>Metazoa</taxon>
        <taxon>Spiralia</taxon>
        <taxon>Lophotrochozoa</taxon>
        <taxon>Mollusca</taxon>
        <taxon>Bivalvia</taxon>
        <taxon>Autobranchia</taxon>
        <taxon>Heteroconchia</taxon>
        <taxon>Euheterodonta</taxon>
        <taxon>Imparidentia</taxon>
        <taxon>Lucinida</taxon>
        <taxon>Thyasiroidea</taxon>
        <taxon>Thyasiridae</taxon>
        <taxon>Thyasira</taxon>
    </lineage>
</organism>
<keyword evidence="1" id="KW-0812">Transmembrane</keyword>
<dbReference type="AlphaFoldDB" id="A0AB39CC52"/>
<keyword evidence="1" id="KW-1133">Transmembrane helix</keyword>
<keyword evidence="2" id="KW-0496">Mitochondrion</keyword>
<feature type="transmembrane region" description="Helical" evidence="1">
    <location>
        <begin position="6"/>
        <end position="30"/>
    </location>
</feature>
<keyword evidence="1" id="KW-0472">Membrane</keyword>
<sequence>MPQFAPMSYLLLFFVLTLVYFFVYLSIWWAKKAPFWIKSPKIVD</sequence>
<proteinExistence type="predicted"/>